<comment type="caution">
    <text evidence="1">The sequence shown here is derived from an EMBL/GenBank/DDBJ whole genome shotgun (WGS) entry which is preliminary data.</text>
</comment>
<gene>
    <name evidence="1" type="ORF">FA95DRAFT_1675505</name>
</gene>
<dbReference type="EMBL" id="MU275848">
    <property type="protein sequence ID" value="KAI0051979.1"/>
    <property type="molecule type" value="Genomic_DNA"/>
</dbReference>
<evidence type="ECO:0000313" key="2">
    <source>
        <dbReference type="Proteomes" id="UP000814033"/>
    </source>
</evidence>
<accession>A0ACB8S670</accession>
<reference evidence="1" key="1">
    <citation type="submission" date="2021-02" db="EMBL/GenBank/DDBJ databases">
        <authorList>
            <consortium name="DOE Joint Genome Institute"/>
            <person name="Ahrendt S."/>
            <person name="Looney B.P."/>
            <person name="Miyauchi S."/>
            <person name="Morin E."/>
            <person name="Drula E."/>
            <person name="Courty P.E."/>
            <person name="Chicoki N."/>
            <person name="Fauchery L."/>
            <person name="Kohler A."/>
            <person name="Kuo A."/>
            <person name="Labutti K."/>
            <person name="Pangilinan J."/>
            <person name="Lipzen A."/>
            <person name="Riley R."/>
            <person name="Andreopoulos W."/>
            <person name="He G."/>
            <person name="Johnson J."/>
            <person name="Barry K.W."/>
            <person name="Grigoriev I.V."/>
            <person name="Nagy L."/>
            <person name="Hibbett D."/>
            <person name="Henrissat B."/>
            <person name="Matheny P.B."/>
            <person name="Labbe J."/>
            <person name="Martin F."/>
        </authorList>
    </citation>
    <scope>NUCLEOTIDE SEQUENCE</scope>
    <source>
        <strain evidence="1">FP105234-sp</strain>
    </source>
</reference>
<proteinExistence type="predicted"/>
<reference evidence="1" key="2">
    <citation type="journal article" date="2022" name="New Phytol.">
        <title>Evolutionary transition to the ectomycorrhizal habit in the genomes of a hyperdiverse lineage of mushroom-forming fungi.</title>
        <authorList>
            <person name="Looney B."/>
            <person name="Miyauchi S."/>
            <person name="Morin E."/>
            <person name="Drula E."/>
            <person name="Courty P.E."/>
            <person name="Kohler A."/>
            <person name="Kuo A."/>
            <person name="LaButti K."/>
            <person name="Pangilinan J."/>
            <person name="Lipzen A."/>
            <person name="Riley R."/>
            <person name="Andreopoulos W."/>
            <person name="He G."/>
            <person name="Johnson J."/>
            <person name="Nolan M."/>
            <person name="Tritt A."/>
            <person name="Barry K.W."/>
            <person name="Grigoriev I.V."/>
            <person name="Nagy L.G."/>
            <person name="Hibbett D."/>
            <person name="Henrissat B."/>
            <person name="Matheny P.B."/>
            <person name="Labbe J."/>
            <person name="Martin F.M."/>
        </authorList>
    </citation>
    <scope>NUCLEOTIDE SEQUENCE</scope>
    <source>
        <strain evidence="1">FP105234-sp</strain>
    </source>
</reference>
<sequence>MASIASSPSTTSLSSTASAASHERTPTYRSVKERKFRVLNPAADGAAVRGAAALYLACTASASTDGLAPDSDPESDSDSASISSLSASEDGAHGQQGRDTERERGSAGAKWGSLGKSVKGGLAVLKRKVTLSAKEFDALKMDRRDAAAEERRRTGDNLREVSQNASSP</sequence>
<keyword evidence="2" id="KW-1185">Reference proteome</keyword>
<protein>
    <submittedName>
        <fullName evidence="1">Uncharacterized protein</fullName>
    </submittedName>
</protein>
<evidence type="ECO:0000313" key="1">
    <source>
        <dbReference type="EMBL" id="KAI0051979.1"/>
    </source>
</evidence>
<name>A0ACB8S670_9AGAM</name>
<dbReference type="Proteomes" id="UP000814033">
    <property type="component" value="Unassembled WGS sequence"/>
</dbReference>
<organism evidence="1 2">
    <name type="scientific">Auriscalpium vulgare</name>
    <dbReference type="NCBI Taxonomy" id="40419"/>
    <lineage>
        <taxon>Eukaryota</taxon>
        <taxon>Fungi</taxon>
        <taxon>Dikarya</taxon>
        <taxon>Basidiomycota</taxon>
        <taxon>Agaricomycotina</taxon>
        <taxon>Agaricomycetes</taxon>
        <taxon>Russulales</taxon>
        <taxon>Auriscalpiaceae</taxon>
        <taxon>Auriscalpium</taxon>
    </lineage>
</organism>